<evidence type="ECO:0000313" key="4">
    <source>
        <dbReference type="Proteomes" id="UP000700596"/>
    </source>
</evidence>
<dbReference type="Proteomes" id="UP000700596">
    <property type="component" value="Unassembled WGS sequence"/>
</dbReference>
<organism evidence="3 4">
    <name type="scientific">Dendryphion nanum</name>
    <dbReference type="NCBI Taxonomy" id="256645"/>
    <lineage>
        <taxon>Eukaryota</taxon>
        <taxon>Fungi</taxon>
        <taxon>Dikarya</taxon>
        <taxon>Ascomycota</taxon>
        <taxon>Pezizomycotina</taxon>
        <taxon>Dothideomycetes</taxon>
        <taxon>Pleosporomycetidae</taxon>
        <taxon>Pleosporales</taxon>
        <taxon>Torulaceae</taxon>
        <taxon>Dendryphion</taxon>
    </lineage>
</organism>
<evidence type="ECO:0000313" key="3">
    <source>
        <dbReference type="EMBL" id="KAH7138264.1"/>
    </source>
</evidence>
<proteinExistence type="predicted"/>
<gene>
    <name evidence="3" type="ORF">B0J11DRAFT_10977</name>
</gene>
<feature type="region of interest" description="Disordered" evidence="1">
    <location>
        <begin position="51"/>
        <end position="105"/>
    </location>
</feature>
<protein>
    <recommendedName>
        <fullName evidence="5">Secreted protein</fullName>
    </recommendedName>
</protein>
<evidence type="ECO:0008006" key="5">
    <source>
        <dbReference type="Google" id="ProtNLM"/>
    </source>
</evidence>
<keyword evidence="2" id="KW-0732">Signal</keyword>
<sequence>MMLCAVLLPSLSPFSKCVYEHGSLNQYKNKSRQMQHLSFLSCYFIIQKGSEKKEKNKGSSQGQKLFRPYESSPRKVRIEQDTICTQSPPLFRTSPPNRRLEKTSQ</sequence>
<feature type="chain" id="PRO_5040475246" description="Secreted protein" evidence="2">
    <location>
        <begin position="18"/>
        <end position="105"/>
    </location>
</feature>
<accession>A0A9P9EF09</accession>
<feature type="signal peptide" evidence="2">
    <location>
        <begin position="1"/>
        <end position="17"/>
    </location>
</feature>
<comment type="caution">
    <text evidence="3">The sequence shown here is derived from an EMBL/GenBank/DDBJ whole genome shotgun (WGS) entry which is preliminary data.</text>
</comment>
<keyword evidence="4" id="KW-1185">Reference proteome</keyword>
<evidence type="ECO:0000256" key="2">
    <source>
        <dbReference type="SAM" id="SignalP"/>
    </source>
</evidence>
<dbReference type="EMBL" id="JAGMWT010000001">
    <property type="protein sequence ID" value="KAH7138264.1"/>
    <property type="molecule type" value="Genomic_DNA"/>
</dbReference>
<name>A0A9P9EF09_9PLEO</name>
<evidence type="ECO:0000256" key="1">
    <source>
        <dbReference type="SAM" id="MobiDB-lite"/>
    </source>
</evidence>
<dbReference type="AlphaFoldDB" id="A0A9P9EF09"/>
<reference evidence="3" key="1">
    <citation type="journal article" date="2021" name="Nat. Commun.">
        <title>Genetic determinants of endophytism in the Arabidopsis root mycobiome.</title>
        <authorList>
            <person name="Mesny F."/>
            <person name="Miyauchi S."/>
            <person name="Thiergart T."/>
            <person name="Pickel B."/>
            <person name="Atanasova L."/>
            <person name="Karlsson M."/>
            <person name="Huettel B."/>
            <person name="Barry K.W."/>
            <person name="Haridas S."/>
            <person name="Chen C."/>
            <person name="Bauer D."/>
            <person name="Andreopoulos W."/>
            <person name="Pangilinan J."/>
            <person name="LaButti K."/>
            <person name="Riley R."/>
            <person name="Lipzen A."/>
            <person name="Clum A."/>
            <person name="Drula E."/>
            <person name="Henrissat B."/>
            <person name="Kohler A."/>
            <person name="Grigoriev I.V."/>
            <person name="Martin F.M."/>
            <person name="Hacquard S."/>
        </authorList>
    </citation>
    <scope>NUCLEOTIDE SEQUENCE</scope>
    <source>
        <strain evidence="3">MPI-CAGE-CH-0243</strain>
    </source>
</reference>